<dbReference type="Pfam" id="PF20732">
    <property type="entry name" value="NamZ_C"/>
    <property type="match status" value="1"/>
</dbReference>
<feature type="domain" description="Peptidoglycan beta-N-acetylmuramidase NamZ C-terminal" evidence="1">
    <location>
        <begin position="1"/>
        <end position="66"/>
    </location>
</feature>
<reference evidence="2 3" key="1">
    <citation type="submission" date="2023-06" db="EMBL/GenBank/DDBJ databases">
        <title>Novel species in genus Planococcus.</title>
        <authorList>
            <person name="Ning S."/>
        </authorList>
    </citation>
    <scope>NUCLEOTIDE SEQUENCE [LARGE SCALE GENOMIC DNA]</scope>
    <source>
        <strain evidence="2 3">N028</strain>
    </source>
</reference>
<dbReference type="RefSeq" id="WP_301724521.1">
    <property type="nucleotide sequence ID" value="NZ_JAUJWV010000002.1"/>
</dbReference>
<dbReference type="InterPro" id="IPR048503">
    <property type="entry name" value="NamZ_C"/>
</dbReference>
<evidence type="ECO:0000313" key="3">
    <source>
        <dbReference type="Proteomes" id="UP001172055"/>
    </source>
</evidence>
<keyword evidence="3" id="KW-1185">Reference proteome</keyword>
<organism evidence="2 3">
    <name type="scientific">Planococcus shixiaomingii</name>
    <dbReference type="NCBI Taxonomy" id="3058393"/>
    <lineage>
        <taxon>Bacteria</taxon>
        <taxon>Bacillati</taxon>
        <taxon>Bacillota</taxon>
        <taxon>Bacilli</taxon>
        <taxon>Bacillales</taxon>
        <taxon>Caryophanaceae</taxon>
        <taxon>Planococcus</taxon>
    </lineage>
</organism>
<name>A0ABT8N4Z3_9BACL</name>
<gene>
    <name evidence="2" type="ORF">QWY14_14165</name>
</gene>
<evidence type="ECO:0000313" key="2">
    <source>
        <dbReference type="EMBL" id="MDN7242956.1"/>
    </source>
</evidence>
<accession>A0ABT8N4Z3</accession>
<dbReference type="Gene3D" id="3.90.1150.140">
    <property type="match status" value="1"/>
</dbReference>
<proteinExistence type="predicted"/>
<protein>
    <submittedName>
        <fullName evidence="2">DUF1343 domain-containing protein</fullName>
    </submittedName>
</protein>
<evidence type="ECO:0000259" key="1">
    <source>
        <dbReference type="Pfam" id="PF20732"/>
    </source>
</evidence>
<dbReference type="EMBL" id="JAUJWV010000002">
    <property type="protein sequence ID" value="MDN7242956.1"/>
    <property type="molecule type" value="Genomic_DNA"/>
</dbReference>
<comment type="caution">
    <text evidence="2">The sequence shown here is derived from an EMBL/GenBank/DDBJ whole genome shotgun (WGS) entry which is preliminary data.</text>
</comment>
<sequence length="66" mass="7783">MGLHIVKTLYDMYPGQVTVTPFFNNLIGNAWISEGIKNGMTVEEMKDHWEAELEEFKKVRKDYLLY</sequence>
<dbReference type="Proteomes" id="UP001172055">
    <property type="component" value="Unassembled WGS sequence"/>
</dbReference>